<evidence type="ECO:0000313" key="5">
    <source>
        <dbReference type="Proteomes" id="UP000306420"/>
    </source>
</evidence>
<dbReference type="GO" id="GO:0016491">
    <property type="term" value="F:oxidoreductase activity"/>
    <property type="evidence" value="ECO:0007669"/>
    <property type="project" value="UniProtKB-KW"/>
</dbReference>
<gene>
    <name evidence="4" type="ORF">FEZ33_09520</name>
</gene>
<dbReference type="PANTHER" id="PTHR43333">
    <property type="entry name" value="2-HACID_DH_C DOMAIN-CONTAINING PROTEIN"/>
    <property type="match status" value="1"/>
</dbReference>
<evidence type="ECO:0000256" key="1">
    <source>
        <dbReference type="ARBA" id="ARBA00023002"/>
    </source>
</evidence>
<dbReference type="InterPro" id="IPR036291">
    <property type="entry name" value="NAD(P)-bd_dom_sf"/>
</dbReference>
<dbReference type="AlphaFoldDB" id="A0A5R9DUI9"/>
<sequence>MSKPIIAVYAITKDWQLEEIKATAKDYDVRVKDEIRPEDIKNIEIVYGWESELSENIADLKQLKWIQKDTAGLDAIPESLRKDKDIFLSNMSGVHAVPITENIFGYILGVARGIIPAMTNQLERKWDKSIASNMFSLKDKKVLVYGTGSIGQEIARTAKFFEMATYGVNSNGRSIQTFDHSYTMESSQEILSDMDFVINALPLTDESELFFDKEIFANMKDTAYFLNIGRGESVKDDHLIEVLEAGTLAGTYLDVTSPEPLPESSKLWQTQNLVITPHISGNVEHFRDMIYPIFKENLDSYLSNGTLAKNEYNKKKGY</sequence>
<dbReference type="Pfam" id="PF02826">
    <property type="entry name" value="2-Hacid_dh_C"/>
    <property type="match status" value="1"/>
</dbReference>
<organism evidence="4 5">
    <name type="scientific">Ruoffia tabacinasalis</name>
    <dbReference type="NCBI Taxonomy" id="87458"/>
    <lineage>
        <taxon>Bacteria</taxon>
        <taxon>Bacillati</taxon>
        <taxon>Bacillota</taxon>
        <taxon>Bacilli</taxon>
        <taxon>Lactobacillales</taxon>
        <taxon>Aerococcaceae</taxon>
        <taxon>Ruoffia</taxon>
    </lineage>
</organism>
<dbReference type="SUPFAM" id="SSF51735">
    <property type="entry name" value="NAD(P)-binding Rossmann-fold domains"/>
    <property type="match status" value="1"/>
</dbReference>
<evidence type="ECO:0000259" key="3">
    <source>
        <dbReference type="Pfam" id="PF02826"/>
    </source>
</evidence>
<dbReference type="EMBL" id="VBSP01000039">
    <property type="protein sequence ID" value="TLQ40050.1"/>
    <property type="molecule type" value="Genomic_DNA"/>
</dbReference>
<dbReference type="GO" id="GO:0051287">
    <property type="term" value="F:NAD binding"/>
    <property type="evidence" value="ECO:0007669"/>
    <property type="project" value="InterPro"/>
</dbReference>
<feature type="domain" description="D-isomer specific 2-hydroxyacid dehydrogenase NAD-binding" evidence="3">
    <location>
        <begin position="105"/>
        <end position="280"/>
    </location>
</feature>
<evidence type="ECO:0000256" key="2">
    <source>
        <dbReference type="ARBA" id="ARBA00023027"/>
    </source>
</evidence>
<accession>A0A5R9DUI9</accession>
<keyword evidence="2" id="KW-0520">NAD</keyword>
<comment type="caution">
    <text evidence="4">The sequence shown here is derived from an EMBL/GenBank/DDBJ whole genome shotgun (WGS) entry which is preliminary data.</text>
</comment>
<dbReference type="Gene3D" id="3.40.50.720">
    <property type="entry name" value="NAD(P)-binding Rossmann-like Domain"/>
    <property type="match status" value="2"/>
</dbReference>
<dbReference type="RefSeq" id="WP_138405154.1">
    <property type="nucleotide sequence ID" value="NZ_VBSP01000039.1"/>
</dbReference>
<name>A0A5R9DUI9_9LACT</name>
<protein>
    <submittedName>
        <fullName evidence="4">Hydroxyacid dehydrogenase</fullName>
    </submittedName>
</protein>
<proteinExistence type="predicted"/>
<reference evidence="4 5" key="1">
    <citation type="submission" date="2019-05" db="EMBL/GenBank/DDBJ databases">
        <title>The metagenome of a microbial culture collection derived from dairy environment covers the genomic content of the human microbiome.</title>
        <authorList>
            <person name="Roder T."/>
            <person name="Wuthrich D."/>
            <person name="Sattari Z."/>
            <person name="Von Ah U."/>
            <person name="Bar C."/>
            <person name="Ronchi F."/>
            <person name="Macpherson A.J."/>
            <person name="Ganal-Vonarburg S.C."/>
            <person name="Bruggmann R."/>
            <person name="Vergeres G."/>
        </authorList>
    </citation>
    <scope>NUCLEOTIDE SEQUENCE [LARGE SCALE GENOMIC DNA]</scope>
    <source>
        <strain evidence="4 5">FAM 24227</strain>
    </source>
</reference>
<dbReference type="OrthoDB" id="9805416at2"/>
<keyword evidence="1" id="KW-0560">Oxidoreductase</keyword>
<dbReference type="PANTHER" id="PTHR43333:SF1">
    <property type="entry name" value="D-ISOMER SPECIFIC 2-HYDROXYACID DEHYDROGENASE NAD-BINDING DOMAIN-CONTAINING PROTEIN"/>
    <property type="match status" value="1"/>
</dbReference>
<evidence type="ECO:0000313" key="4">
    <source>
        <dbReference type="EMBL" id="TLQ40050.1"/>
    </source>
</evidence>
<dbReference type="Proteomes" id="UP000306420">
    <property type="component" value="Unassembled WGS sequence"/>
</dbReference>
<dbReference type="InterPro" id="IPR006140">
    <property type="entry name" value="D-isomer_DH_NAD-bd"/>
</dbReference>
<dbReference type="SUPFAM" id="SSF52283">
    <property type="entry name" value="Formate/glycerate dehydrogenase catalytic domain-like"/>
    <property type="match status" value="1"/>
</dbReference>